<evidence type="ECO:0000313" key="12">
    <source>
        <dbReference type="Proteomes" id="UP000230564"/>
    </source>
</evidence>
<dbReference type="PRINTS" id="PR01046">
    <property type="entry name" value="TRNASYNTHPRO"/>
</dbReference>
<evidence type="ECO:0000256" key="8">
    <source>
        <dbReference type="ARBA" id="ARBA00047671"/>
    </source>
</evidence>
<dbReference type="SUPFAM" id="SSF55681">
    <property type="entry name" value="Class II aaRS and biotin synthetases"/>
    <property type="match status" value="1"/>
</dbReference>
<proteinExistence type="predicted"/>
<dbReference type="InterPro" id="IPR036621">
    <property type="entry name" value="Anticodon-bd_dom_sf"/>
</dbReference>
<reference evidence="11 12" key="1">
    <citation type="submission" date="2017-09" db="EMBL/GenBank/DDBJ databases">
        <title>Depth-based differentiation of microbial function through sediment-hosted aquifers and enrichment of novel symbionts in the deep terrestrial subsurface.</title>
        <authorList>
            <person name="Probst A.J."/>
            <person name="Ladd B."/>
            <person name="Jarett J.K."/>
            <person name="Geller-Mcgrath D.E."/>
            <person name="Sieber C.M."/>
            <person name="Emerson J.B."/>
            <person name="Anantharaman K."/>
            <person name="Thomas B.C."/>
            <person name="Malmstrom R."/>
            <person name="Stieglmeier M."/>
            <person name="Klingl A."/>
            <person name="Woyke T."/>
            <person name="Ryan C.M."/>
            <person name="Banfield J.F."/>
        </authorList>
    </citation>
    <scope>NUCLEOTIDE SEQUENCE [LARGE SCALE GENOMIC DNA]</scope>
    <source>
        <strain evidence="11">CG11_big_fil_rev_8_21_14_0_20_36_20</strain>
    </source>
</reference>
<dbReference type="CDD" id="cd00779">
    <property type="entry name" value="ProRS_core_prok"/>
    <property type="match status" value="1"/>
</dbReference>
<dbReference type="InterPro" id="IPR045864">
    <property type="entry name" value="aa-tRNA-synth_II/BPL/LPL"/>
</dbReference>
<dbReference type="GO" id="GO:0005524">
    <property type="term" value="F:ATP binding"/>
    <property type="evidence" value="ECO:0007669"/>
    <property type="project" value="UniProtKB-KW"/>
</dbReference>
<dbReference type="Pfam" id="PF03129">
    <property type="entry name" value="HGTP_anticodon"/>
    <property type="match status" value="1"/>
</dbReference>
<dbReference type="InterPro" id="IPR006195">
    <property type="entry name" value="aa-tRNA-synth_II"/>
</dbReference>
<dbReference type="GO" id="GO:0005829">
    <property type="term" value="C:cytosol"/>
    <property type="evidence" value="ECO:0007669"/>
    <property type="project" value="TreeGrafter"/>
</dbReference>
<protein>
    <recommendedName>
        <fullName evidence="2 9">Proline--tRNA ligase</fullName>
        <ecNumber evidence="1 9">6.1.1.15</ecNumber>
    </recommendedName>
</protein>
<dbReference type="PANTHER" id="PTHR42753">
    <property type="entry name" value="MITOCHONDRIAL RIBOSOME PROTEIN L39/PROLYL-TRNA LIGASE FAMILY MEMBER"/>
    <property type="match status" value="1"/>
</dbReference>
<evidence type="ECO:0000256" key="9">
    <source>
        <dbReference type="NCBIfam" id="TIGR00409"/>
    </source>
</evidence>
<dbReference type="Gene3D" id="3.40.50.800">
    <property type="entry name" value="Anticodon-binding domain"/>
    <property type="match status" value="1"/>
</dbReference>
<dbReference type="AlphaFoldDB" id="A0A2H0NBP8"/>
<name>A0A2H0NBP8_9BACT</name>
<dbReference type="InterPro" id="IPR002316">
    <property type="entry name" value="Pro-tRNA-ligase_IIa"/>
</dbReference>
<dbReference type="Gene3D" id="3.30.930.10">
    <property type="entry name" value="Bira Bifunctional Protein, Domain 2"/>
    <property type="match status" value="1"/>
</dbReference>
<evidence type="ECO:0000256" key="4">
    <source>
        <dbReference type="ARBA" id="ARBA00022741"/>
    </source>
</evidence>
<dbReference type="InterPro" id="IPR004154">
    <property type="entry name" value="Anticodon-bd"/>
</dbReference>
<gene>
    <name evidence="11" type="primary">proS</name>
    <name evidence="11" type="ORF">COV55_04275</name>
</gene>
<comment type="catalytic activity">
    <reaction evidence="8">
        <text>tRNA(Pro) + L-proline + ATP = L-prolyl-tRNA(Pro) + AMP + diphosphate</text>
        <dbReference type="Rhea" id="RHEA:14305"/>
        <dbReference type="Rhea" id="RHEA-COMP:9700"/>
        <dbReference type="Rhea" id="RHEA-COMP:9702"/>
        <dbReference type="ChEBI" id="CHEBI:30616"/>
        <dbReference type="ChEBI" id="CHEBI:33019"/>
        <dbReference type="ChEBI" id="CHEBI:60039"/>
        <dbReference type="ChEBI" id="CHEBI:78442"/>
        <dbReference type="ChEBI" id="CHEBI:78532"/>
        <dbReference type="ChEBI" id="CHEBI:456215"/>
        <dbReference type="EC" id="6.1.1.15"/>
    </reaction>
</comment>
<evidence type="ECO:0000259" key="10">
    <source>
        <dbReference type="PROSITE" id="PS50862"/>
    </source>
</evidence>
<evidence type="ECO:0000256" key="7">
    <source>
        <dbReference type="ARBA" id="ARBA00023146"/>
    </source>
</evidence>
<dbReference type="PANTHER" id="PTHR42753:SF2">
    <property type="entry name" value="PROLINE--TRNA LIGASE"/>
    <property type="match status" value="1"/>
</dbReference>
<keyword evidence="6" id="KW-0648">Protein biosynthesis</keyword>
<keyword evidence="7" id="KW-0030">Aminoacyl-tRNA synthetase</keyword>
<organism evidence="11 12">
    <name type="scientific">Candidatus Komeilibacteria bacterium CG11_big_fil_rev_8_21_14_0_20_36_20</name>
    <dbReference type="NCBI Taxonomy" id="1974477"/>
    <lineage>
        <taxon>Bacteria</taxon>
        <taxon>Candidatus Komeiliibacteriota</taxon>
    </lineage>
</organism>
<dbReference type="Pfam" id="PF00587">
    <property type="entry name" value="tRNA-synt_2b"/>
    <property type="match status" value="1"/>
</dbReference>
<evidence type="ECO:0000256" key="1">
    <source>
        <dbReference type="ARBA" id="ARBA00012831"/>
    </source>
</evidence>
<accession>A0A2H0NBP8</accession>
<comment type="caution">
    <text evidence="11">The sequence shown here is derived from an EMBL/GenBank/DDBJ whole genome shotgun (WGS) entry which is preliminary data.</text>
</comment>
<evidence type="ECO:0000256" key="3">
    <source>
        <dbReference type="ARBA" id="ARBA00022598"/>
    </source>
</evidence>
<dbReference type="GO" id="GO:0004827">
    <property type="term" value="F:proline-tRNA ligase activity"/>
    <property type="evidence" value="ECO:0007669"/>
    <property type="project" value="UniProtKB-UniRule"/>
</dbReference>
<dbReference type="InterPro" id="IPR033730">
    <property type="entry name" value="ProRS_core_prok"/>
</dbReference>
<dbReference type="PROSITE" id="PS50862">
    <property type="entry name" value="AA_TRNA_LIGASE_II"/>
    <property type="match status" value="1"/>
</dbReference>
<evidence type="ECO:0000256" key="2">
    <source>
        <dbReference type="ARBA" id="ARBA00019110"/>
    </source>
</evidence>
<evidence type="ECO:0000313" key="11">
    <source>
        <dbReference type="EMBL" id="PIR06318.1"/>
    </source>
</evidence>
<dbReference type="InterPro" id="IPR050062">
    <property type="entry name" value="Pro-tRNA_synthetase"/>
</dbReference>
<dbReference type="InterPro" id="IPR004500">
    <property type="entry name" value="Pro-tRNA-synth_IIa_bac-type"/>
</dbReference>
<sequence length="414" mass="47624">MKQSKLFGKTRKDISQDEKSINAELLTKAGFVEKQMAGVYDYLPLGLRVLRKIENIIREEMEAIGGQEILMTALQAKELWHQTGRWQELEPIMYQFQDHHGSQIGLATTHEEVITDIVKKHLSSYKDLPLYLYQIQNKFRDEKRVKSGLLRGREFLMKDLYSFHIDQKDLDEYYQVVYQAYLKIFKRLGLEAFAVEASGGAMSKQFSHEFMVKTEAGEDETVLCEKCGWAQNAEIAKVKSGEQCPQCQTIVKKFKTVEAGNIFRLGDKYSRPLKLQFTNQKGKLQEVVMGSYGIGLGRVMGTIVEASHDQDGIIWTETTSPYQVHLLNLAKNDKTQGKAEQIYKELHQQGLEVLYDDRDISFARKLKDADLIGVYWQLIVSDKQTELELVKRKDHQKILGDLNKVLSTIKKSVR</sequence>
<keyword evidence="3 11" id="KW-0436">Ligase</keyword>
<dbReference type="EC" id="6.1.1.15" evidence="1 9"/>
<evidence type="ECO:0000256" key="5">
    <source>
        <dbReference type="ARBA" id="ARBA00022840"/>
    </source>
</evidence>
<dbReference type="EMBL" id="PCWQ01000014">
    <property type="protein sequence ID" value="PIR06318.1"/>
    <property type="molecule type" value="Genomic_DNA"/>
</dbReference>
<keyword evidence="4" id="KW-0547">Nucleotide-binding</keyword>
<evidence type="ECO:0000256" key="6">
    <source>
        <dbReference type="ARBA" id="ARBA00022917"/>
    </source>
</evidence>
<dbReference type="GO" id="GO:0006433">
    <property type="term" value="P:prolyl-tRNA aminoacylation"/>
    <property type="evidence" value="ECO:0007669"/>
    <property type="project" value="UniProtKB-UniRule"/>
</dbReference>
<feature type="domain" description="Aminoacyl-transfer RNA synthetases class-II family profile" evidence="10">
    <location>
        <begin position="38"/>
        <end position="321"/>
    </location>
</feature>
<dbReference type="NCBIfam" id="TIGR00409">
    <property type="entry name" value="proS_fam_II"/>
    <property type="match status" value="1"/>
</dbReference>
<dbReference type="Proteomes" id="UP000230564">
    <property type="component" value="Unassembled WGS sequence"/>
</dbReference>
<keyword evidence="5" id="KW-0067">ATP-binding</keyword>
<dbReference type="SUPFAM" id="SSF52954">
    <property type="entry name" value="Class II aaRS ABD-related"/>
    <property type="match status" value="1"/>
</dbReference>
<dbReference type="InterPro" id="IPR002314">
    <property type="entry name" value="aa-tRNA-synt_IIb"/>
</dbReference>